<protein>
    <submittedName>
        <fullName evidence="2">Uncharacterized protein</fullName>
    </submittedName>
</protein>
<dbReference type="Proteomes" id="UP000190641">
    <property type="component" value="Unassembled WGS sequence"/>
</dbReference>
<evidence type="ECO:0000313" key="2">
    <source>
        <dbReference type="EMBL" id="OOR76490.1"/>
    </source>
</evidence>
<sequence>MQLKLYRRFFKYIDLPTKPHNKKEAAPINMMEQLPIFMLLYSFSVLFFLRYALPHSTSQHDNMHHDKT</sequence>
<proteinExistence type="predicted"/>
<keyword evidence="1" id="KW-1133">Transmembrane helix</keyword>
<organism evidence="2 3">
    <name type="scientific">Bacillus cereus</name>
    <dbReference type="NCBI Taxonomy" id="1396"/>
    <lineage>
        <taxon>Bacteria</taxon>
        <taxon>Bacillati</taxon>
        <taxon>Bacillota</taxon>
        <taxon>Bacilli</taxon>
        <taxon>Bacillales</taxon>
        <taxon>Bacillaceae</taxon>
        <taxon>Bacillus</taxon>
        <taxon>Bacillus cereus group</taxon>
    </lineage>
</organism>
<keyword evidence="1" id="KW-0472">Membrane</keyword>
<dbReference type="EMBL" id="MUAU01000005">
    <property type="protein sequence ID" value="OOR76490.1"/>
    <property type="molecule type" value="Genomic_DNA"/>
</dbReference>
<dbReference type="AlphaFoldDB" id="A0A9X6BC43"/>
<accession>A0A9X6BC43</accession>
<name>A0A9X6BC43_BACCE</name>
<gene>
    <name evidence="2" type="ORF">BLX06_03225</name>
</gene>
<feature type="transmembrane region" description="Helical" evidence="1">
    <location>
        <begin position="34"/>
        <end position="53"/>
    </location>
</feature>
<evidence type="ECO:0000313" key="3">
    <source>
        <dbReference type="Proteomes" id="UP000190641"/>
    </source>
</evidence>
<comment type="caution">
    <text evidence="2">The sequence shown here is derived from an EMBL/GenBank/DDBJ whole genome shotgun (WGS) entry which is preliminary data.</text>
</comment>
<reference evidence="2 3" key="1">
    <citation type="submission" date="2017-01" db="EMBL/GenBank/DDBJ databases">
        <title>Bacillus cereus isolates.</title>
        <authorList>
            <person name="Beno S.M."/>
        </authorList>
    </citation>
    <scope>NUCLEOTIDE SEQUENCE [LARGE SCALE GENOMIC DNA]</scope>
    <source>
        <strain evidence="2 3">FSL K6-1030</strain>
    </source>
</reference>
<evidence type="ECO:0000256" key="1">
    <source>
        <dbReference type="SAM" id="Phobius"/>
    </source>
</evidence>
<keyword evidence="1" id="KW-0812">Transmembrane</keyword>